<protein>
    <recommendedName>
        <fullName evidence="4">DUF4430 domain-containing protein</fullName>
    </recommendedName>
</protein>
<comment type="caution">
    <text evidence="2">The sequence shown here is derived from an EMBL/GenBank/DDBJ whole genome shotgun (WGS) entry which is preliminary data.</text>
</comment>
<feature type="compositionally biased region" description="Polar residues" evidence="1">
    <location>
        <begin position="120"/>
        <end position="134"/>
    </location>
</feature>
<dbReference type="PROSITE" id="PS51257">
    <property type="entry name" value="PROKAR_LIPOPROTEIN"/>
    <property type="match status" value="1"/>
</dbReference>
<proteinExistence type="predicted"/>
<gene>
    <name evidence="2" type="ORF">SK069_14200</name>
</gene>
<sequence>MSRPVVPSILRPWRAVRGGGLLALGLVGLALAGCGGTDRGTGVRVLVTDRFGEVQVLDRRDVAVQDGDRVLDVLRRATDAQADRTGDVVRIGDRAATGQRRWRFLINGVPAETGALDDAQPTNEQRPTDRQTASEAPIHDGDTVWFDRADLGDPRRPVATPPRGGVGLFPEPFVHGFEGKRWPLRLECVDPRGDACRQVRDLIVRYGLPASVAPLRSSYNPETARIAVGTWRDLRQDPAAGLLELGPRVSGVFLRPRADGRQVQLLAADGSVARTLGPGTGLVVASRYRDEPPSWIISGTDADGLARAIAAFDERTLRNRLAIAVSGGDVIALPVRAAK</sequence>
<evidence type="ECO:0008006" key="4">
    <source>
        <dbReference type="Google" id="ProtNLM"/>
    </source>
</evidence>
<dbReference type="RefSeq" id="WP_319954911.1">
    <property type="nucleotide sequence ID" value="NZ_JAXAVX010000008.1"/>
</dbReference>
<reference evidence="2 3" key="1">
    <citation type="submission" date="2023-11" db="EMBL/GenBank/DDBJ databases">
        <authorList>
            <person name="Xu M."/>
            <person name="Jiang T."/>
        </authorList>
    </citation>
    <scope>NUCLEOTIDE SEQUENCE [LARGE SCALE GENOMIC DNA]</scope>
    <source>
        <strain evidence="2 3">SD</strain>
    </source>
</reference>
<accession>A0ABU4VLR4</accession>
<dbReference type="Proteomes" id="UP001277761">
    <property type="component" value="Unassembled WGS sequence"/>
</dbReference>
<organism evidence="2 3">
    <name type="scientific">Patulibacter brassicae</name>
    <dbReference type="NCBI Taxonomy" id="1705717"/>
    <lineage>
        <taxon>Bacteria</taxon>
        <taxon>Bacillati</taxon>
        <taxon>Actinomycetota</taxon>
        <taxon>Thermoleophilia</taxon>
        <taxon>Solirubrobacterales</taxon>
        <taxon>Patulibacteraceae</taxon>
        <taxon>Patulibacter</taxon>
    </lineage>
</organism>
<feature type="region of interest" description="Disordered" evidence="1">
    <location>
        <begin position="113"/>
        <end position="164"/>
    </location>
</feature>
<evidence type="ECO:0000313" key="3">
    <source>
        <dbReference type="Proteomes" id="UP001277761"/>
    </source>
</evidence>
<evidence type="ECO:0000313" key="2">
    <source>
        <dbReference type="EMBL" id="MDX8152755.1"/>
    </source>
</evidence>
<keyword evidence="3" id="KW-1185">Reference proteome</keyword>
<name>A0ABU4VLR4_9ACTN</name>
<dbReference type="EMBL" id="JAXAVX010000008">
    <property type="protein sequence ID" value="MDX8152755.1"/>
    <property type="molecule type" value="Genomic_DNA"/>
</dbReference>
<feature type="compositionally biased region" description="Basic and acidic residues" evidence="1">
    <location>
        <begin position="137"/>
        <end position="156"/>
    </location>
</feature>
<evidence type="ECO:0000256" key="1">
    <source>
        <dbReference type="SAM" id="MobiDB-lite"/>
    </source>
</evidence>